<evidence type="ECO:0000256" key="4">
    <source>
        <dbReference type="ARBA" id="ARBA00022723"/>
    </source>
</evidence>
<evidence type="ECO:0000256" key="3">
    <source>
        <dbReference type="ARBA" id="ARBA00022485"/>
    </source>
</evidence>
<dbReference type="GO" id="GO:0051539">
    <property type="term" value="F:4 iron, 4 sulfur cluster binding"/>
    <property type="evidence" value="ECO:0007669"/>
    <property type="project" value="UniProtKB-KW"/>
</dbReference>
<organism evidence="8 9">
    <name type="scientific">Butyrivibrio proteoclasticus</name>
    <dbReference type="NCBI Taxonomy" id="43305"/>
    <lineage>
        <taxon>Bacteria</taxon>
        <taxon>Bacillati</taxon>
        <taxon>Bacillota</taxon>
        <taxon>Clostridia</taxon>
        <taxon>Lachnospirales</taxon>
        <taxon>Lachnospiraceae</taxon>
        <taxon>Butyrivibrio</taxon>
    </lineage>
</organism>
<keyword evidence="9" id="KW-1185">Reference proteome</keyword>
<evidence type="ECO:0000313" key="8">
    <source>
        <dbReference type="EMBL" id="SFQ26926.1"/>
    </source>
</evidence>
<dbReference type="PROSITE" id="PS51379">
    <property type="entry name" value="4FE4S_FER_2"/>
    <property type="match status" value="2"/>
</dbReference>
<feature type="domain" description="4Fe-4S ferredoxin-type" evidence="7">
    <location>
        <begin position="320"/>
        <end position="349"/>
    </location>
</feature>
<evidence type="ECO:0000256" key="6">
    <source>
        <dbReference type="ARBA" id="ARBA00023014"/>
    </source>
</evidence>
<evidence type="ECO:0000256" key="2">
    <source>
        <dbReference type="ARBA" id="ARBA00013529"/>
    </source>
</evidence>
<dbReference type="InterPro" id="IPR050157">
    <property type="entry name" value="PSI_iron-sulfur_center"/>
</dbReference>
<gene>
    <name evidence="8" type="ORF">SAMN04487928_12814</name>
</gene>
<comment type="function">
    <text evidence="1">Ferredoxins are iron-sulfur proteins that transfer electrons in a wide variety of metabolic reactions.</text>
</comment>
<dbReference type="EMBL" id="FOXO01000028">
    <property type="protein sequence ID" value="SFQ26926.1"/>
    <property type="molecule type" value="Genomic_DNA"/>
</dbReference>
<evidence type="ECO:0000256" key="5">
    <source>
        <dbReference type="ARBA" id="ARBA00023004"/>
    </source>
</evidence>
<evidence type="ECO:0000256" key="1">
    <source>
        <dbReference type="ARBA" id="ARBA00003532"/>
    </source>
</evidence>
<dbReference type="Gene3D" id="3.30.70.3270">
    <property type="match status" value="1"/>
</dbReference>
<keyword evidence="6" id="KW-0411">Iron-sulfur</keyword>
<dbReference type="AlphaFoldDB" id="A0A1I5X525"/>
<accession>A0A1I5X525</accession>
<dbReference type="Pfam" id="PF04015">
    <property type="entry name" value="DUF362"/>
    <property type="match status" value="1"/>
</dbReference>
<proteinExistence type="predicted"/>
<dbReference type="PANTHER" id="PTHR24960">
    <property type="entry name" value="PHOTOSYSTEM I IRON-SULFUR CENTER-RELATED"/>
    <property type="match status" value="1"/>
</dbReference>
<feature type="domain" description="4Fe-4S ferredoxin-type" evidence="7">
    <location>
        <begin position="357"/>
        <end position="386"/>
    </location>
</feature>
<keyword evidence="4" id="KW-0479">Metal-binding</keyword>
<dbReference type="InterPro" id="IPR007160">
    <property type="entry name" value="DUF362"/>
</dbReference>
<dbReference type="Pfam" id="PF12838">
    <property type="entry name" value="Fer4_7"/>
    <property type="match status" value="1"/>
</dbReference>
<dbReference type="GO" id="GO:0046872">
    <property type="term" value="F:metal ion binding"/>
    <property type="evidence" value="ECO:0007669"/>
    <property type="project" value="UniProtKB-KW"/>
</dbReference>
<dbReference type="SUPFAM" id="SSF54862">
    <property type="entry name" value="4Fe-4S ferredoxins"/>
    <property type="match status" value="1"/>
</dbReference>
<dbReference type="InterPro" id="IPR017896">
    <property type="entry name" value="4Fe4S_Fe-S-bd"/>
</dbReference>
<dbReference type="PROSITE" id="PS00198">
    <property type="entry name" value="4FE4S_FER_1"/>
    <property type="match status" value="2"/>
</dbReference>
<protein>
    <recommendedName>
        <fullName evidence="2">Ferredoxin</fullName>
    </recommendedName>
</protein>
<name>A0A1I5X525_9FIRM</name>
<dbReference type="RefSeq" id="WP_074890680.1">
    <property type="nucleotide sequence ID" value="NZ_FOXO01000028.1"/>
</dbReference>
<evidence type="ECO:0000313" key="9">
    <source>
        <dbReference type="Proteomes" id="UP000182624"/>
    </source>
</evidence>
<dbReference type="Proteomes" id="UP000182624">
    <property type="component" value="Unassembled WGS sequence"/>
</dbReference>
<sequence>MFEKVSVEKCTSYDKELVKNSLDKAIDEIDGLSFVKEGMTVGLKLNLVGAAAPEKAVTTHPMIVRRLCERLTEMGAKVVIGDSPGGVFNKSYVFGIYKACGLLELEKDFDGKVKLNEDFSEKDAEFADAVSIKTFTYTGWLDDVDAIINVSKLKTHAMMGMSCAVKNMFGTIPGVTKPQYHMRFPEERAFANVMVDLNEFFKPQLYIVDAIDGMEGNGPTAGDKRHIGAVLASKKPYALDVVCADIIGMGIRDVPTIMAAFERGLGPESIADVDIVSLSDGEHIKVADFKRATIHQSIDFSGGGFGNKMKSVLIKLFLQTRPQVKAAECVGCKKCYETCPAGAITMVERNVKGKVLMIPEIDRSKCIKCFCCQEFCPKGAMKVHENPLGKFVSTI</sequence>
<evidence type="ECO:0000259" key="7">
    <source>
        <dbReference type="PROSITE" id="PS51379"/>
    </source>
</evidence>
<keyword evidence="3" id="KW-0004">4Fe-4S</keyword>
<dbReference type="PANTHER" id="PTHR24960:SF76">
    <property type="entry name" value="4FE-4S FERREDOXIN-TYPE DOMAIN-CONTAINING PROTEIN"/>
    <property type="match status" value="1"/>
</dbReference>
<dbReference type="InterPro" id="IPR017900">
    <property type="entry name" value="4Fe4S_Fe_S_CS"/>
</dbReference>
<keyword evidence="5" id="KW-0408">Iron</keyword>
<reference evidence="9" key="1">
    <citation type="submission" date="2016-10" db="EMBL/GenBank/DDBJ databases">
        <authorList>
            <person name="Varghese N."/>
            <person name="Submissions S."/>
        </authorList>
    </citation>
    <scope>NUCLEOTIDE SEQUENCE [LARGE SCALE GENOMIC DNA]</scope>
    <source>
        <strain evidence="9">P18</strain>
    </source>
</reference>
<dbReference type="OrthoDB" id="9807879at2"/>